<dbReference type="SUPFAM" id="SSF51338">
    <property type="entry name" value="Composite domain of metallo-dependent hydrolases"/>
    <property type="match status" value="1"/>
</dbReference>
<organism evidence="2">
    <name type="scientific">marine sediment metagenome</name>
    <dbReference type="NCBI Taxonomy" id="412755"/>
    <lineage>
        <taxon>unclassified sequences</taxon>
        <taxon>metagenomes</taxon>
        <taxon>ecological metagenomes</taxon>
    </lineage>
</organism>
<gene>
    <name evidence="2" type="ORF">S01H4_01452</name>
</gene>
<dbReference type="AlphaFoldDB" id="X1BB11"/>
<feature type="non-terminal residue" evidence="2">
    <location>
        <position position="109"/>
    </location>
</feature>
<evidence type="ECO:0008006" key="3">
    <source>
        <dbReference type="Google" id="ProtNLM"/>
    </source>
</evidence>
<dbReference type="GO" id="GO:0006046">
    <property type="term" value="P:N-acetylglucosamine catabolic process"/>
    <property type="evidence" value="ECO:0007669"/>
    <property type="project" value="TreeGrafter"/>
</dbReference>
<evidence type="ECO:0000313" key="2">
    <source>
        <dbReference type="EMBL" id="GAG69166.1"/>
    </source>
</evidence>
<proteinExistence type="predicted"/>
<keyword evidence="1" id="KW-0378">Hydrolase</keyword>
<evidence type="ECO:0000256" key="1">
    <source>
        <dbReference type="ARBA" id="ARBA00022801"/>
    </source>
</evidence>
<reference evidence="2" key="1">
    <citation type="journal article" date="2014" name="Front. Microbiol.">
        <title>High frequency of phylogenetically diverse reductive dehalogenase-homologous genes in deep subseafloor sedimentary metagenomes.</title>
        <authorList>
            <person name="Kawai M."/>
            <person name="Futagami T."/>
            <person name="Toyoda A."/>
            <person name="Takaki Y."/>
            <person name="Nishi S."/>
            <person name="Hori S."/>
            <person name="Arai W."/>
            <person name="Tsubouchi T."/>
            <person name="Morono Y."/>
            <person name="Uchiyama I."/>
            <person name="Ito T."/>
            <person name="Fujiyama A."/>
            <person name="Inagaki F."/>
            <person name="Takami H."/>
        </authorList>
    </citation>
    <scope>NUCLEOTIDE SEQUENCE</scope>
    <source>
        <strain evidence="2">Expedition CK06-06</strain>
    </source>
</reference>
<dbReference type="Gene3D" id="3.20.20.140">
    <property type="entry name" value="Metal-dependent hydrolases"/>
    <property type="match status" value="1"/>
</dbReference>
<dbReference type="Gene3D" id="2.30.40.10">
    <property type="entry name" value="Urease, subunit C, domain 1"/>
    <property type="match status" value="1"/>
</dbReference>
<name>X1BB11_9ZZZZ</name>
<dbReference type="InterPro" id="IPR011059">
    <property type="entry name" value="Metal-dep_hydrolase_composite"/>
</dbReference>
<dbReference type="PANTHER" id="PTHR11113">
    <property type="entry name" value="N-ACETYLGLUCOSAMINE-6-PHOSPHATE DEACETYLASE"/>
    <property type="match status" value="1"/>
</dbReference>
<sequence>MIQKKAICAEKIYTPFELWNKSCVLVSEGKIVGIKEQKEVDSSEYDIVNFKKSIIVPGFIDIHTHGVVGHDSMGTDLKTFNTESKFYAKHGVTSFVPTTMSQSKKDTIL</sequence>
<dbReference type="SUPFAM" id="SSF51556">
    <property type="entry name" value="Metallo-dependent hydrolases"/>
    <property type="match status" value="1"/>
</dbReference>
<dbReference type="EMBL" id="BART01000265">
    <property type="protein sequence ID" value="GAG69166.1"/>
    <property type="molecule type" value="Genomic_DNA"/>
</dbReference>
<dbReference type="GO" id="GO:0008448">
    <property type="term" value="F:N-acetylglucosamine-6-phosphate deacetylase activity"/>
    <property type="evidence" value="ECO:0007669"/>
    <property type="project" value="TreeGrafter"/>
</dbReference>
<accession>X1BB11</accession>
<dbReference type="InterPro" id="IPR032466">
    <property type="entry name" value="Metal_Hydrolase"/>
</dbReference>
<dbReference type="PANTHER" id="PTHR11113:SF14">
    <property type="entry name" value="N-ACETYLGLUCOSAMINE-6-PHOSPHATE DEACETYLASE"/>
    <property type="match status" value="1"/>
</dbReference>
<protein>
    <recommendedName>
        <fullName evidence="3">Amidohydrolase-related domain-containing protein</fullName>
    </recommendedName>
</protein>
<comment type="caution">
    <text evidence="2">The sequence shown here is derived from an EMBL/GenBank/DDBJ whole genome shotgun (WGS) entry which is preliminary data.</text>
</comment>